<dbReference type="GO" id="GO:0106370">
    <property type="term" value="F:protein-L-histidine N-pros-methyltransferase activity"/>
    <property type="evidence" value="ECO:0007669"/>
    <property type="project" value="InterPro"/>
</dbReference>
<dbReference type="PANTHER" id="PTHR12890">
    <property type="entry name" value="DREV PROTEIN"/>
    <property type="match status" value="1"/>
</dbReference>
<dbReference type="PANTHER" id="PTHR12890:SF0">
    <property type="entry name" value="PROTEIN-L-HISTIDINE N-PROS-METHYLTRANSFERASE"/>
    <property type="match status" value="1"/>
</dbReference>
<comment type="caution">
    <text evidence="1">The sequence shown here is derived from an EMBL/GenBank/DDBJ whole genome shotgun (WGS) entry which is preliminary data.</text>
</comment>
<organism evidence="1 2">
    <name type="scientific">Leptosia nina</name>
    <dbReference type="NCBI Taxonomy" id="320188"/>
    <lineage>
        <taxon>Eukaryota</taxon>
        <taxon>Metazoa</taxon>
        <taxon>Ecdysozoa</taxon>
        <taxon>Arthropoda</taxon>
        <taxon>Hexapoda</taxon>
        <taxon>Insecta</taxon>
        <taxon>Pterygota</taxon>
        <taxon>Neoptera</taxon>
        <taxon>Endopterygota</taxon>
        <taxon>Lepidoptera</taxon>
        <taxon>Glossata</taxon>
        <taxon>Ditrysia</taxon>
        <taxon>Papilionoidea</taxon>
        <taxon>Pieridae</taxon>
        <taxon>Pierinae</taxon>
        <taxon>Leptosia</taxon>
    </lineage>
</organism>
<dbReference type="AlphaFoldDB" id="A0AAV1K6A2"/>
<evidence type="ECO:0000313" key="2">
    <source>
        <dbReference type="Proteomes" id="UP001497472"/>
    </source>
</evidence>
<dbReference type="InterPro" id="IPR029063">
    <property type="entry name" value="SAM-dependent_MTases_sf"/>
</dbReference>
<evidence type="ECO:0000313" key="1">
    <source>
        <dbReference type="EMBL" id="CAK1556136.1"/>
    </source>
</evidence>
<name>A0AAV1K6A2_9NEOP</name>
<dbReference type="CDD" id="cd02440">
    <property type="entry name" value="AdoMet_MTases"/>
    <property type="match status" value="1"/>
</dbReference>
<dbReference type="Pfam" id="PF05219">
    <property type="entry name" value="DREV"/>
    <property type="match status" value="1"/>
</dbReference>
<reference evidence="1 2" key="1">
    <citation type="submission" date="2023-11" db="EMBL/GenBank/DDBJ databases">
        <authorList>
            <person name="Okamura Y."/>
        </authorList>
    </citation>
    <scope>NUCLEOTIDE SEQUENCE [LARGE SCALE GENOMIC DNA]</scope>
</reference>
<gene>
    <name evidence="1" type="ORF">LNINA_LOCUS14903</name>
</gene>
<dbReference type="Gene3D" id="3.40.50.150">
    <property type="entry name" value="Vaccinia Virus protein VP39"/>
    <property type="match status" value="1"/>
</dbReference>
<keyword evidence="2" id="KW-1185">Reference proteome</keyword>
<accession>A0AAV1K6A2</accession>
<dbReference type="Proteomes" id="UP001497472">
    <property type="component" value="Unassembled WGS sequence"/>
</dbReference>
<evidence type="ECO:0008006" key="3">
    <source>
        <dbReference type="Google" id="ProtNLM"/>
    </source>
</evidence>
<dbReference type="InterPro" id="IPR007884">
    <property type="entry name" value="METL9"/>
</dbReference>
<dbReference type="SUPFAM" id="SSF53335">
    <property type="entry name" value="S-adenosyl-L-methionine-dependent methyltransferases"/>
    <property type="match status" value="1"/>
</dbReference>
<sequence>MSRVLREIVIRGALETKQNREYSEICSKHEHYEILDWELNSPLETRVRYEEMASGGLNGFYRPRSALARAMYEKQRNDRYLQEFDQNEWYQVDKTKLSPELEEKFIQLYPDKETQDFLSTSIDKSSWVWTQLWYIIAKSFLRHFWTTTDINGWLGRGSMFVLSSAQTRTLLSAARSGRGNPNSDRPTALVDIGAGDGEVSRRYADLFATKYATEISASMRKVLSNKGFTVLDVDDWWKSQKFDCVCMMNLVDRCAKPRTMLQQAKEALTSDGLLVLALVLPYKPYVEVTSDHKPEERLPISGTAFEEQASSFVSFMREQGWELASWSRVPYLCEGDFAQAYYWLDDSIYVFRPLD</sequence>
<dbReference type="EMBL" id="CAVLEF010000283">
    <property type="protein sequence ID" value="CAK1556136.1"/>
    <property type="molecule type" value="Genomic_DNA"/>
</dbReference>
<proteinExistence type="predicted"/>
<protein>
    <recommendedName>
        <fullName evidence="3">Methyltransferase-like protein 9</fullName>
    </recommendedName>
</protein>